<proteinExistence type="predicted"/>
<keyword evidence="1" id="KW-0472">Membrane</keyword>
<gene>
    <name evidence="2" type="ORF">CJOHNSTONI_LOCUS10139</name>
</gene>
<dbReference type="EMBL" id="CAKAEH010001987">
    <property type="protein sequence ID" value="CAG9540644.1"/>
    <property type="molecule type" value="Genomic_DNA"/>
</dbReference>
<comment type="caution">
    <text evidence="2">The sequence shown here is derived from an EMBL/GenBank/DDBJ whole genome shotgun (WGS) entry which is preliminary data.</text>
</comment>
<feature type="transmembrane region" description="Helical" evidence="1">
    <location>
        <begin position="9"/>
        <end position="29"/>
    </location>
</feature>
<evidence type="ECO:0000313" key="2">
    <source>
        <dbReference type="EMBL" id="CAG9540644.1"/>
    </source>
</evidence>
<organism evidence="2 3">
    <name type="scientific">Cercopithifilaria johnstoni</name>
    <dbReference type="NCBI Taxonomy" id="2874296"/>
    <lineage>
        <taxon>Eukaryota</taxon>
        <taxon>Metazoa</taxon>
        <taxon>Ecdysozoa</taxon>
        <taxon>Nematoda</taxon>
        <taxon>Chromadorea</taxon>
        <taxon>Rhabditida</taxon>
        <taxon>Spirurina</taxon>
        <taxon>Spiruromorpha</taxon>
        <taxon>Filarioidea</taxon>
        <taxon>Onchocercidae</taxon>
        <taxon>Cercopithifilaria</taxon>
    </lineage>
</organism>
<dbReference type="Proteomes" id="UP000746747">
    <property type="component" value="Unassembled WGS sequence"/>
</dbReference>
<dbReference type="OrthoDB" id="10521342at2759"/>
<sequence>MKSRLLRNWFGLAIFVTFLLIFNVLYTGIAWRQLQERYTELSLYGAANFSASMKVISSILQLNRYLQNKTLFVDPRFISKMRGFETHSIGDNQLHIGEERLDDILETNTVMMAFFDQDRLDIVSIS</sequence>
<keyword evidence="3" id="KW-1185">Reference proteome</keyword>
<keyword evidence="1" id="KW-1133">Transmembrane helix</keyword>
<keyword evidence="1" id="KW-0812">Transmembrane</keyword>
<dbReference type="AlphaFoldDB" id="A0A8J2Q4G4"/>
<name>A0A8J2Q4G4_9BILA</name>
<accession>A0A8J2Q4G4</accession>
<evidence type="ECO:0000313" key="3">
    <source>
        <dbReference type="Proteomes" id="UP000746747"/>
    </source>
</evidence>
<reference evidence="2" key="1">
    <citation type="submission" date="2021-09" db="EMBL/GenBank/DDBJ databases">
        <authorList>
            <consortium name="Pathogen Informatics"/>
        </authorList>
    </citation>
    <scope>NUCLEOTIDE SEQUENCE</scope>
</reference>
<evidence type="ECO:0000256" key="1">
    <source>
        <dbReference type="SAM" id="Phobius"/>
    </source>
</evidence>
<protein>
    <submittedName>
        <fullName evidence="2">Uncharacterized protein</fullName>
    </submittedName>
</protein>